<evidence type="ECO:0000313" key="2">
    <source>
        <dbReference type="Proteomes" id="UP000063964"/>
    </source>
</evidence>
<accession>A0A0X8JRK5</accession>
<evidence type="ECO:0000313" key="1">
    <source>
        <dbReference type="EMBL" id="AMD93624.1"/>
    </source>
</evidence>
<dbReference type="AlphaFoldDB" id="A0A0X8JRK5"/>
<dbReference type="KEGG" id="doa:AXF15_11285"/>
<sequence>MGRVHVKDLSLTGAGLLCEGNAPNRGDMLVLRFFLDDDVKTKIEKKIQVESVRGQRVGASFVDEKLFDAALGKYVLSR</sequence>
<protein>
    <recommendedName>
        <fullName evidence="3">PilZ domain-containing protein</fullName>
    </recommendedName>
</protein>
<dbReference type="SUPFAM" id="SSF141371">
    <property type="entry name" value="PilZ domain-like"/>
    <property type="match status" value="1"/>
</dbReference>
<dbReference type="Proteomes" id="UP000063964">
    <property type="component" value="Chromosome"/>
</dbReference>
<dbReference type="STRING" id="888061.AXF15_11285"/>
<proteinExistence type="predicted"/>
<evidence type="ECO:0008006" key="3">
    <source>
        <dbReference type="Google" id="ProtNLM"/>
    </source>
</evidence>
<organism evidence="1 2">
    <name type="scientific">Desulfomicrobium orale DSM 12838</name>
    <dbReference type="NCBI Taxonomy" id="888061"/>
    <lineage>
        <taxon>Bacteria</taxon>
        <taxon>Pseudomonadati</taxon>
        <taxon>Thermodesulfobacteriota</taxon>
        <taxon>Desulfovibrionia</taxon>
        <taxon>Desulfovibrionales</taxon>
        <taxon>Desulfomicrobiaceae</taxon>
        <taxon>Desulfomicrobium</taxon>
    </lineage>
</organism>
<reference evidence="2" key="1">
    <citation type="submission" date="2016-02" db="EMBL/GenBank/DDBJ databases">
        <authorList>
            <person name="Holder M.E."/>
            <person name="Ajami N.J."/>
            <person name="Petrosino J.F."/>
        </authorList>
    </citation>
    <scope>NUCLEOTIDE SEQUENCE [LARGE SCALE GENOMIC DNA]</scope>
    <source>
        <strain evidence="2">DSM 12838</strain>
    </source>
</reference>
<dbReference type="EMBL" id="CP014230">
    <property type="protein sequence ID" value="AMD93624.1"/>
    <property type="molecule type" value="Genomic_DNA"/>
</dbReference>
<name>A0A0X8JRK5_9BACT</name>
<keyword evidence="2" id="KW-1185">Reference proteome</keyword>
<gene>
    <name evidence="1" type="ORF">AXF15_11285</name>
</gene>